<dbReference type="OrthoDB" id="8587856at2"/>
<dbReference type="Pfam" id="PF00497">
    <property type="entry name" value="SBP_bac_3"/>
    <property type="match status" value="1"/>
</dbReference>
<reference evidence="3 4" key="1">
    <citation type="submission" date="2018-11" db="EMBL/GenBank/DDBJ databases">
        <title>Draft genome analysis of Rheinheimera mesophila isolated from an industrial waste site.</title>
        <authorList>
            <person name="Yu Q."/>
            <person name="Qi Y."/>
            <person name="Zhang H."/>
            <person name="Lu Y."/>
            <person name="Pu J."/>
        </authorList>
    </citation>
    <scope>NUCLEOTIDE SEQUENCE [LARGE SCALE GENOMIC DNA]</scope>
    <source>
        <strain evidence="3 4">IITR13</strain>
    </source>
</reference>
<dbReference type="Gene3D" id="3.40.190.10">
    <property type="entry name" value="Periplasmic binding protein-like II"/>
    <property type="match status" value="2"/>
</dbReference>
<name>A0A3P3QT90_9GAMM</name>
<proteinExistence type="predicted"/>
<keyword evidence="1" id="KW-0732">Signal</keyword>
<accession>A0A3P3QT90</accession>
<dbReference type="SUPFAM" id="SSF53850">
    <property type="entry name" value="Periplasmic binding protein-like II"/>
    <property type="match status" value="1"/>
</dbReference>
<sequence length="242" mass="26618">MKRRSVLILLLVVAGLNSPAAAGPDLLVVTEPMPVFQQIENGQIAGANTLLVRRIIAEAGLTAEFQMYPWARAYSLALNQPDVLIYGIAKTKERERLFHWIGPLAAFQLGFIRLKTNSKAAVKQLTQARELTIAVQRQDSTYDFLAAQGFVEAKQLVVVADAEQSWLLLANGKVDLIVDNPVLLPALARTTGLAESAFEVTYLIPELALQAYLAASIKTKPTKIKQLQRAYLHVMQQANKAN</sequence>
<dbReference type="Proteomes" id="UP000276260">
    <property type="component" value="Unassembled WGS sequence"/>
</dbReference>
<evidence type="ECO:0000259" key="2">
    <source>
        <dbReference type="Pfam" id="PF00497"/>
    </source>
</evidence>
<evidence type="ECO:0000256" key="1">
    <source>
        <dbReference type="SAM" id="SignalP"/>
    </source>
</evidence>
<dbReference type="RefSeq" id="WP_052749403.1">
    <property type="nucleotide sequence ID" value="NZ_LAVS01000089.1"/>
</dbReference>
<dbReference type="PANTHER" id="PTHR38834">
    <property type="entry name" value="PERIPLASMIC SUBSTRATE BINDING PROTEIN FAMILY 3"/>
    <property type="match status" value="1"/>
</dbReference>
<feature type="signal peptide" evidence="1">
    <location>
        <begin position="1"/>
        <end position="22"/>
    </location>
</feature>
<gene>
    <name evidence="3" type="ORF">EIK76_06590</name>
</gene>
<comment type="caution">
    <text evidence="3">The sequence shown here is derived from an EMBL/GenBank/DDBJ whole genome shotgun (WGS) entry which is preliminary data.</text>
</comment>
<protein>
    <submittedName>
        <fullName evidence="3">Amino acid ABC transporter substrate-binding protein</fullName>
    </submittedName>
</protein>
<evidence type="ECO:0000313" key="3">
    <source>
        <dbReference type="EMBL" id="RRJ23719.1"/>
    </source>
</evidence>
<dbReference type="AlphaFoldDB" id="A0A3P3QT90"/>
<organism evidence="3 4">
    <name type="scientific">Rheinheimera mesophila</name>
    <dbReference type="NCBI Taxonomy" id="1547515"/>
    <lineage>
        <taxon>Bacteria</taxon>
        <taxon>Pseudomonadati</taxon>
        <taxon>Pseudomonadota</taxon>
        <taxon>Gammaproteobacteria</taxon>
        <taxon>Chromatiales</taxon>
        <taxon>Chromatiaceae</taxon>
        <taxon>Rheinheimera</taxon>
    </lineage>
</organism>
<dbReference type="PANTHER" id="PTHR38834:SF3">
    <property type="entry name" value="SOLUTE-BINDING PROTEIN FAMILY 3_N-TERMINAL DOMAIN-CONTAINING PROTEIN"/>
    <property type="match status" value="1"/>
</dbReference>
<dbReference type="EMBL" id="RRCF01000001">
    <property type="protein sequence ID" value="RRJ23719.1"/>
    <property type="molecule type" value="Genomic_DNA"/>
</dbReference>
<dbReference type="InterPro" id="IPR001638">
    <property type="entry name" value="Solute-binding_3/MltF_N"/>
</dbReference>
<keyword evidence="4" id="KW-1185">Reference proteome</keyword>
<feature type="domain" description="Solute-binding protein family 3/N-terminal" evidence="2">
    <location>
        <begin position="33"/>
        <end position="146"/>
    </location>
</feature>
<feature type="chain" id="PRO_5018211658" evidence="1">
    <location>
        <begin position="23"/>
        <end position="242"/>
    </location>
</feature>
<evidence type="ECO:0000313" key="4">
    <source>
        <dbReference type="Proteomes" id="UP000276260"/>
    </source>
</evidence>